<feature type="compositionally biased region" description="Polar residues" evidence="1">
    <location>
        <begin position="52"/>
        <end position="61"/>
    </location>
</feature>
<keyword evidence="3" id="KW-1185">Reference proteome</keyword>
<proteinExistence type="predicted"/>
<feature type="compositionally biased region" description="Polar residues" evidence="1">
    <location>
        <begin position="70"/>
        <end position="81"/>
    </location>
</feature>
<protein>
    <submittedName>
        <fullName evidence="2">Uncharacterized protein</fullName>
    </submittedName>
</protein>
<feature type="compositionally biased region" description="Basic and acidic residues" evidence="1">
    <location>
        <begin position="37"/>
        <end position="50"/>
    </location>
</feature>
<evidence type="ECO:0000313" key="3">
    <source>
        <dbReference type="Proteomes" id="UP000824469"/>
    </source>
</evidence>
<name>A0AA38GN06_TAXCH</name>
<sequence>MGHLGQKYAAGAKSRSCRKRENWLTAEKDACGTSGPKRREPAEPGEKGPDSPRQNGTSGTNGREPAGSPEISTKSTMQNGTKGRAGRGSPKEPKANKIAPRHRSNEGQGSPFRADQ</sequence>
<feature type="region of interest" description="Disordered" evidence="1">
    <location>
        <begin position="1"/>
        <end position="116"/>
    </location>
</feature>
<evidence type="ECO:0000313" key="2">
    <source>
        <dbReference type="EMBL" id="KAH9324857.1"/>
    </source>
</evidence>
<dbReference type="AlphaFoldDB" id="A0AA38GN06"/>
<comment type="caution">
    <text evidence="2">The sequence shown here is derived from an EMBL/GenBank/DDBJ whole genome shotgun (WGS) entry which is preliminary data.</text>
</comment>
<feature type="compositionally biased region" description="Basic and acidic residues" evidence="1">
    <location>
        <begin position="19"/>
        <end position="30"/>
    </location>
</feature>
<organism evidence="2 3">
    <name type="scientific">Taxus chinensis</name>
    <name type="common">Chinese yew</name>
    <name type="synonym">Taxus wallichiana var. chinensis</name>
    <dbReference type="NCBI Taxonomy" id="29808"/>
    <lineage>
        <taxon>Eukaryota</taxon>
        <taxon>Viridiplantae</taxon>
        <taxon>Streptophyta</taxon>
        <taxon>Embryophyta</taxon>
        <taxon>Tracheophyta</taxon>
        <taxon>Spermatophyta</taxon>
        <taxon>Pinopsida</taxon>
        <taxon>Pinidae</taxon>
        <taxon>Conifers II</taxon>
        <taxon>Cupressales</taxon>
        <taxon>Taxaceae</taxon>
        <taxon>Taxus</taxon>
    </lineage>
</organism>
<dbReference type="Proteomes" id="UP000824469">
    <property type="component" value="Unassembled WGS sequence"/>
</dbReference>
<dbReference type="EMBL" id="JAHRHJ020000002">
    <property type="protein sequence ID" value="KAH9324857.1"/>
    <property type="molecule type" value="Genomic_DNA"/>
</dbReference>
<feature type="non-terminal residue" evidence="2">
    <location>
        <position position="116"/>
    </location>
</feature>
<accession>A0AA38GN06</accession>
<reference evidence="2 3" key="1">
    <citation type="journal article" date="2021" name="Nat. Plants">
        <title>The Taxus genome provides insights into paclitaxel biosynthesis.</title>
        <authorList>
            <person name="Xiong X."/>
            <person name="Gou J."/>
            <person name="Liao Q."/>
            <person name="Li Y."/>
            <person name="Zhou Q."/>
            <person name="Bi G."/>
            <person name="Li C."/>
            <person name="Du R."/>
            <person name="Wang X."/>
            <person name="Sun T."/>
            <person name="Guo L."/>
            <person name="Liang H."/>
            <person name="Lu P."/>
            <person name="Wu Y."/>
            <person name="Zhang Z."/>
            <person name="Ro D.K."/>
            <person name="Shang Y."/>
            <person name="Huang S."/>
            <person name="Yan J."/>
        </authorList>
    </citation>
    <scope>NUCLEOTIDE SEQUENCE [LARGE SCALE GENOMIC DNA]</scope>
    <source>
        <strain evidence="2">Ta-2019</strain>
    </source>
</reference>
<gene>
    <name evidence="2" type="ORF">KI387_005035</name>
</gene>
<evidence type="ECO:0000256" key="1">
    <source>
        <dbReference type="SAM" id="MobiDB-lite"/>
    </source>
</evidence>